<dbReference type="FunFam" id="1.20.1110.10:FF:000036">
    <property type="entry name" value="Calcium-transporting ATPase"/>
    <property type="match status" value="1"/>
</dbReference>
<reference evidence="4 5" key="1">
    <citation type="submission" date="2014-04" db="EMBL/GenBank/DDBJ databases">
        <authorList>
            <consortium name="International Citrus Genome Consortium"/>
            <person name="Gmitter F."/>
            <person name="Chen C."/>
            <person name="Farmerie W."/>
            <person name="Harkins T."/>
            <person name="Desany B."/>
            <person name="Mohiuddin M."/>
            <person name="Kodira C."/>
            <person name="Borodovsky M."/>
            <person name="Lomsadze A."/>
            <person name="Burns P."/>
            <person name="Jenkins J."/>
            <person name="Prochnik S."/>
            <person name="Shu S."/>
            <person name="Chapman J."/>
            <person name="Pitluck S."/>
            <person name="Schmutz J."/>
            <person name="Rokhsar D."/>
        </authorList>
    </citation>
    <scope>NUCLEOTIDE SEQUENCE</scope>
</reference>
<dbReference type="InterPro" id="IPR008250">
    <property type="entry name" value="ATPase_P-typ_transduc_dom_A_sf"/>
</dbReference>
<evidence type="ECO:0000256" key="2">
    <source>
        <dbReference type="SAM" id="Phobius"/>
    </source>
</evidence>
<dbReference type="Gene3D" id="2.70.150.10">
    <property type="entry name" value="Calcium-transporting ATPase, cytoplasmic transduction domain A"/>
    <property type="match status" value="1"/>
</dbReference>
<dbReference type="SUPFAM" id="SSF81665">
    <property type="entry name" value="Calcium ATPase, transmembrane domain M"/>
    <property type="match status" value="1"/>
</dbReference>
<dbReference type="Pfam" id="PF00122">
    <property type="entry name" value="E1-E2_ATPase"/>
    <property type="match status" value="1"/>
</dbReference>
<dbReference type="InterPro" id="IPR023298">
    <property type="entry name" value="ATPase_P-typ_TM_dom_sf"/>
</dbReference>
<keyword evidence="2" id="KW-0472">Membrane</keyword>
<name>A0A067DH87_CITSI</name>
<feature type="transmembrane region" description="Helical" evidence="2">
    <location>
        <begin position="12"/>
        <end position="29"/>
    </location>
</feature>
<accession>A0A067DH87</accession>
<dbReference type="FunFam" id="2.70.150.10:FF:000006">
    <property type="entry name" value="Calcium-transporting ATPase"/>
    <property type="match status" value="1"/>
</dbReference>
<dbReference type="PANTHER" id="PTHR24093">
    <property type="entry name" value="CATION TRANSPORTING ATPASE"/>
    <property type="match status" value="1"/>
</dbReference>
<evidence type="ECO:0000313" key="5">
    <source>
        <dbReference type="Proteomes" id="UP000027120"/>
    </source>
</evidence>
<dbReference type="EMBL" id="KK785491">
    <property type="protein sequence ID" value="KDO42354.1"/>
    <property type="molecule type" value="Genomic_DNA"/>
</dbReference>
<dbReference type="InterPro" id="IPR059000">
    <property type="entry name" value="ATPase_P-type_domA"/>
</dbReference>
<dbReference type="STRING" id="2711.A0A067DH87"/>
<evidence type="ECO:0000313" key="4">
    <source>
        <dbReference type="EMBL" id="KDO42354.1"/>
    </source>
</evidence>
<dbReference type="PANTHER" id="PTHR24093:SF462">
    <property type="entry name" value="CALCIUM-TRANSPORTING ATPASE 11, PLASMA MEMBRANE-TYPE-RELATED"/>
    <property type="match status" value="1"/>
</dbReference>
<gene>
    <name evidence="4" type="ORF">CISIN_1g0250332mg</name>
</gene>
<keyword evidence="2" id="KW-1133">Transmembrane helix</keyword>
<proteinExistence type="predicted"/>
<organism evidence="4 5">
    <name type="scientific">Citrus sinensis</name>
    <name type="common">Sweet orange</name>
    <name type="synonym">Citrus aurantium var. sinensis</name>
    <dbReference type="NCBI Taxonomy" id="2711"/>
    <lineage>
        <taxon>Eukaryota</taxon>
        <taxon>Viridiplantae</taxon>
        <taxon>Streptophyta</taxon>
        <taxon>Embryophyta</taxon>
        <taxon>Tracheophyta</taxon>
        <taxon>Spermatophyta</taxon>
        <taxon>Magnoliopsida</taxon>
        <taxon>eudicotyledons</taxon>
        <taxon>Gunneridae</taxon>
        <taxon>Pentapetalae</taxon>
        <taxon>rosids</taxon>
        <taxon>malvids</taxon>
        <taxon>Sapindales</taxon>
        <taxon>Rutaceae</taxon>
        <taxon>Aurantioideae</taxon>
        <taxon>Citrus</taxon>
    </lineage>
</organism>
<keyword evidence="2" id="KW-0812">Transmembrane</keyword>
<keyword evidence="1" id="KW-0460">Magnesium</keyword>
<evidence type="ECO:0000259" key="3">
    <source>
        <dbReference type="Pfam" id="PF00122"/>
    </source>
</evidence>
<dbReference type="SUPFAM" id="SSF81653">
    <property type="entry name" value="Calcium ATPase, transduction domain A"/>
    <property type="match status" value="1"/>
</dbReference>
<dbReference type="Proteomes" id="UP000027120">
    <property type="component" value="Unassembled WGS sequence"/>
</dbReference>
<feature type="transmembrane region" description="Helical" evidence="2">
    <location>
        <begin position="35"/>
        <end position="55"/>
    </location>
</feature>
<feature type="non-terminal residue" evidence="4">
    <location>
        <position position="174"/>
    </location>
</feature>
<evidence type="ECO:0000256" key="1">
    <source>
        <dbReference type="ARBA" id="ARBA00022842"/>
    </source>
</evidence>
<keyword evidence="5" id="KW-1185">Reference proteome</keyword>
<sequence>MFVWEALQDLTLIILMVCAVLSIGVGLATEGWPEGMYDGLGIILSILLVVMVTAISDYKQSLQFRDLDREKKKIFIQVTRDGQRQKVSIYDLVVGDIVHLSIGDQVPADGIFISGYSLLIDESSLSGESEPMYICDENPFLLAGTKVQDGSVKMLVTTVGMRTEWGKLMETLNE</sequence>
<feature type="domain" description="P-type ATPase A" evidence="3">
    <location>
        <begin position="77"/>
        <end position="172"/>
    </location>
</feature>
<protein>
    <recommendedName>
        <fullName evidence="3">P-type ATPase A domain-containing protein</fullName>
    </recommendedName>
</protein>
<dbReference type="AlphaFoldDB" id="A0A067DH87"/>